<dbReference type="CDD" id="cd04465">
    <property type="entry name" value="S1_RPS1_repeat_ec2_hs2"/>
    <property type="match status" value="1"/>
</dbReference>
<dbReference type="InterPro" id="IPR003029">
    <property type="entry name" value="S1_domain"/>
</dbReference>
<feature type="domain" description="S1 motif" evidence="1">
    <location>
        <begin position="284"/>
        <end position="351"/>
    </location>
</feature>
<dbReference type="PROSITE" id="PS50126">
    <property type="entry name" value="S1"/>
    <property type="match status" value="4"/>
</dbReference>
<organism evidence="2 3">
    <name type="scientific">Candidatus Harrisonbacteria bacterium RIFCSPLOWO2_01_FULL_44_18</name>
    <dbReference type="NCBI Taxonomy" id="1798407"/>
    <lineage>
        <taxon>Bacteria</taxon>
        <taxon>Candidatus Harrisoniibacteriota</taxon>
    </lineage>
</organism>
<name>A0A1G1ZNM3_9BACT</name>
<dbReference type="InterPro" id="IPR012340">
    <property type="entry name" value="NA-bd_OB-fold"/>
</dbReference>
<comment type="caution">
    <text evidence="2">The sequence shown here is derived from an EMBL/GenBank/DDBJ whole genome shotgun (WGS) entry which is preliminary data.</text>
</comment>
<dbReference type="PANTHER" id="PTHR47559">
    <property type="entry name" value="OS03G0844900 PROTEIN"/>
    <property type="match status" value="1"/>
</dbReference>
<dbReference type="PRINTS" id="PR00681">
    <property type="entry name" value="RIBOSOMALS1"/>
</dbReference>
<evidence type="ECO:0000259" key="1">
    <source>
        <dbReference type="PROSITE" id="PS50126"/>
    </source>
</evidence>
<accession>A0A1G1ZNM3</accession>
<dbReference type="GO" id="GO:0003676">
    <property type="term" value="F:nucleic acid binding"/>
    <property type="evidence" value="ECO:0007669"/>
    <property type="project" value="InterPro"/>
</dbReference>
<dbReference type="STRING" id="1798407.A3A16_04015"/>
<dbReference type="GO" id="GO:0005840">
    <property type="term" value="C:ribosome"/>
    <property type="evidence" value="ECO:0007669"/>
    <property type="project" value="UniProtKB-KW"/>
</dbReference>
<gene>
    <name evidence="2" type="ORF">A3A16_04015</name>
</gene>
<sequence length="352" mass="38957">MAQLIKNEPALMSVLKDGDLIEARLLKKASRQVYFDLGSFGTGIVYGVELTNAQTIIKGLNAGDSVSAKIVDPENEDGYVEISLSEAGKQKIWQGIKELQEKGEVISVKISGANSGGLVAPINDIKAFLPVSQLTTEHYPRVDNGDRGKILEELKKMVGQELKVKIIDFNPRTDKLIISERETASQNIKALLDNYKAGDVVDGIISGVANFGAFMRFTDNPQIEGLIHISELDHRLIENPKEIVKVDDAVKAKILEIKDGRVTLSLKALKADPWEKVGEKYKAEQEIEGRIARFNPFGAFVSLDEDIQGLIHVSEFGGVEEMKKQIEEGKSYLFKIDSVKPAEKRIILKLKK</sequence>
<dbReference type="PANTHER" id="PTHR47559:SF1">
    <property type="entry name" value="OS03G0844900 PROTEIN"/>
    <property type="match status" value="1"/>
</dbReference>
<dbReference type="InterPro" id="IPR035104">
    <property type="entry name" value="Ribosomal_protein_S1-like"/>
</dbReference>
<dbReference type="InterPro" id="IPR052757">
    <property type="entry name" value="Ribosomal_protein_S1"/>
</dbReference>
<dbReference type="SMART" id="SM00316">
    <property type="entry name" value="S1"/>
    <property type="match status" value="4"/>
</dbReference>
<dbReference type="Gene3D" id="2.40.50.140">
    <property type="entry name" value="Nucleic acid-binding proteins"/>
    <property type="match status" value="4"/>
</dbReference>
<feature type="domain" description="S1 motif" evidence="1">
    <location>
        <begin position="18"/>
        <end position="85"/>
    </location>
</feature>
<dbReference type="CDD" id="cd00164">
    <property type="entry name" value="S1_like"/>
    <property type="match status" value="1"/>
</dbReference>
<keyword evidence="2" id="KW-0687">Ribonucleoprotein</keyword>
<dbReference type="Proteomes" id="UP000177942">
    <property type="component" value="Unassembled WGS sequence"/>
</dbReference>
<evidence type="ECO:0000313" key="3">
    <source>
        <dbReference type="Proteomes" id="UP000177942"/>
    </source>
</evidence>
<proteinExistence type="predicted"/>
<feature type="domain" description="S1 motif" evidence="1">
    <location>
        <begin position="103"/>
        <end position="181"/>
    </location>
</feature>
<protein>
    <submittedName>
        <fullName evidence="2">30S ribosomal protein S1</fullName>
    </submittedName>
</protein>
<dbReference type="EMBL" id="MHJJ01000007">
    <property type="protein sequence ID" value="OGY65766.1"/>
    <property type="molecule type" value="Genomic_DNA"/>
</dbReference>
<reference evidence="2 3" key="1">
    <citation type="journal article" date="2016" name="Nat. Commun.">
        <title>Thousands of microbial genomes shed light on interconnected biogeochemical processes in an aquifer system.</title>
        <authorList>
            <person name="Anantharaman K."/>
            <person name="Brown C.T."/>
            <person name="Hug L.A."/>
            <person name="Sharon I."/>
            <person name="Castelle C.J."/>
            <person name="Probst A.J."/>
            <person name="Thomas B.C."/>
            <person name="Singh A."/>
            <person name="Wilkins M.J."/>
            <person name="Karaoz U."/>
            <person name="Brodie E.L."/>
            <person name="Williams K.H."/>
            <person name="Hubbard S.S."/>
            <person name="Banfield J.F."/>
        </authorList>
    </citation>
    <scope>NUCLEOTIDE SEQUENCE [LARGE SCALE GENOMIC DNA]</scope>
</reference>
<dbReference type="Pfam" id="PF00575">
    <property type="entry name" value="S1"/>
    <property type="match status" value="3"/>
</dbReference>
<dbReference type="SUPFAM" id="SSF50249">
    <property type="entry name" value="Nucleic acid-binding proteins"/>
    <property type="match status" value="4"/>
</dbReference>
<evidence type="ECO:0000313" key="2">
    <source>
        <dbReference type="EMBL" id="OGY65766.1"/>
    </source>
</evidence>
<feature type="domain" description="S1 motif" evidence="1">
    <location>
        <begin position="198"/>
        <end position="267"/>
    </location>
</feature>
<dbReference type="AlphaFoldDB" id="A0A1G1ZNM3"/>
<keyword evidence="2" id="KW-0689">Ribosomal protein</keyword>